<comment type="similarity">
    <text evidence="1">Belongs to the P-Pant transferase superfamily. Gsp/Sfp/HetI/AcpT family.</text>
</comment>
<dbReference type="Gene3D" id="3.90.470.20">
    <property type="entry name" value="4'-phosphopantetheinyl transferase domain"/>
    <property type="match status" value="2"/>
</dbReference>
<keyword evidence="2 4" id="KW-0808">Transferase</keyword>
<dbReference type="GO" id="GO:0000287">
    <property type="term" value="F:magnesium ion binding"/>
    <property type="evidence" value="ECO:0007669"/>
    <property type="project" value="InterPro"/>
</dbReference>
<comment type="caution">
    <text evidence="4">The sequence shown here is derived from an EMBL/GenBank/DDBJ whole genome shotgun (WGS) entry which is preliminary data.</text>
</comment>
<dbReference type="InterPro" id="IPR037143">
    <property type="entry name" value="4-PPantetheinyl_Trfase_dom_sf"/>
</dbReference>
<dbReference type="GO" id="GO:0019878">
    <property type="term" value="P:lysine biosynthetic process via aminoadipic acid"/>
    <property type="evidence" value="ECO:0007669"/>
    <property type="project" value="TreeGrafter"/>
</dbReference>
<dbReference type="PANTHER" id="PTHR12215:SF10">
    <property type="entry name" value="L-AMINOADIPATE-SEMIALDEHYDE DEHYDROGENASE-PHOSPHOPANTETHEINYL TRANSFERASE"/>
    <property type="match status" value="1"/>
</dbReference>
<dbReference type="InterPro" id="IPR008278">
    <property type="entry name" value="4-PPantetheinyl_Trfase_dom"/>
</dbReference>
<reference evidence="4" key="1">
    <citation type="journal article" date="2020" name="mSystems">
        <title>Genome- and Community-Level Interaction Insights into Carbon Utilization and Element Cycling Functions of Hydrothermarchaeota in Hydrothermal Sediment.</title>
        <authorList>
            <person name="Zhou Z."/>
            <person name="Liu Y."/>
            <person name="Xu W."/>
            <person name="Pan J."/>
            <person name="Luo Z.H."/>
            <person name="Li M."/>
        </authorList>
    </citation>
    <scope>NUCLEOTIDE SEQUENCE [LARGE SCALE GENOMIC DNA]</scope>
    <source>
        <strain evidence="4">SpSt-573</strain>
    </source>
</reference>
<evidence type="ECO:0000256" key="2">
    <source>
        <dbReference type="ARBA" id="ARBA00022679"/>
    </source>
</evidence>
<evidence type="ECO:0000259" key="3">
    <source>
        <dbReference type="Pfam" id="PF01648"/>
    </source>
</evidence>
<gene>
    <name evidence="4" type="ORF">ENT37_11475</name>
</gene>
<dbReference type="AlphaFoldDB" id="A0A7C4KIK3"/>
<dbReference type="InterPro" id="IPR050559">
    <property type="entry name" value="P-Pant_transferase_sf"/>
</dbReference>
<proteinExistence type="inferred from homology"/>
<protein>
    <submittedName>
        <fullName evidence="4">4'-phosphopantetheinyl transferase superfamily protein</fullName>
    </submittedName>
</protein>
<sequence length="249" mass="28386">MSPTLYWKVENGGPAMAEWQAGRGFDFLSPEEHNRLAGFRFERRRLEWLLGRRTAKRLLCRCCSVLAGVSPEKITIGNRSGGVPYVAIDGGNEIEGHLSISHRDDLAACAWVEEPVTGLGIDIERIEKRETSFLEDYFTEQEKRFTQALPEPEQTLWVTLGWSVKESALKVLGVGLRADTREVEVLRVSGLFRAGEAENQWKPVGIRSKTYGGGMWQAWWRKHGEYLLTLVIHGQDEEKWTLQEVIRDE</sequence>
<dbReference type="PANTHER" id="PTHR12215">
    <property type="entry name" value="PHOSPHOPANTETHEINE TRANSFERASE"/>
    <property type="match status" value="1"/>
</dbReference>
<name>A0A7C4KIK3_9CHLR</name>
<organism evidence="4">
    <name type="scientific">Anaerolinea thermolimosa</name>
    <dbReference type="NCBI Taxonomy" id="229919"/>
    <lineage>
        <taxon>Bacteria</taxon>
        <taxon>Bacillati</taxon>
        <taxon>Chloroflexota</taxon>
        <taxon>Anaerolineae</taxon>
        <taxon>Anaerolineales</taxon>
        <taxon>Anaerolineaceae</taxon>
        <taxon>Anaerolinea</taxon>
    </lineage>
</organism>
<evidence type="ECO:0000256" key="1">
    <source>
        <dbReference type="ARBA" id="ARBA00010990"/>
    </source>
</evidence>
<dbReference type="SUPFAM" id="SSF56214">
    <property type="entry name" value="4'-phosphopantetheinyl transferase"/>
    <property type="match status" value="2"/>
</dbReference>
<feature type="domain" description="4'-phosphopantetheinyl transferase" evidence="3">
    <location>
        <begin position="118"/>
        <end position="188"/>
    </location>
</feature>
<dbReference type="GO" id="GO:0008897">
    <property type="term" value="F:holo-[acyl-carrier-protein] synthase activity"/>
    <property type="evidence" value="ECO:0007669"/>
    <property type="project" value="InterPro"/>
</dbReference>
<evidence type="ECO:0000313" key="4">
    <source>
        <dbReference type="EMBL" id="HGS22472.1"/>
    </source>
</evidence>
<dbReference type="EMBL" id="DSYK01000568">
    <property type="protein sequence ID" value="HGS22472.1"/>
    <property type="molecule type" value="Genomic_DNA"/>
</dbReference>
<dbReference type="Pfam" id="PF01648">
    <property type="entry name" value="ACPS"/>
    <property type="match status" value="1"/>
</dbReference>
<dbReference type="GO" id="GO:0005829">
    <property type="term" value="C:cytosol"/>
    <property type="evidence" value="ECO:0007669"/>
    <property type="project" value="TreeGrafter"/>
</dbReference>
<accession>A0A7C4KIK3</accession>